<dbReference type="InParanoid" id="A0A7N2MQW5"/>
<evidence type="ECO:0000256" key="1">
    <source>
        <dbReference type="SAM" id="MobiDB-lite"/>
    </source>
</evidence>
<protein>
    <submittedName>
        <fullName evidence="2">Uncharacterized protein</fullName>
    </submittedName>
</protein>
<dbReference type="Gramene" id="QL10p027749:mrna">
    <property type="protein sequence ID" value="QL10p027749:mrna"/>
    <property type="gene ID" value="QL10p027749"/>
</dbReference>
<proteinExistence type="predicted"/>
<reference evidence="2 3" key="1">
    <citation type="journal article" date="2016" name="G3 (Bethesda)">
        <title>First Draft Assembly and Annotation of the Genome of a California Endemic Oak Quercus lobata Nee (Fagaceae).</title>
        <authorList>
            <person name="Sork V.L."/>
            <person name="Fitz-Gibbon S.T."/>
            <person name="Puiu D."/>
            <person name="Crepeau M."/>
            <person name="Gugger P.F."/>
            <person name="Sherman R."/>
            <person name="Stevens K."/>
            <person name="Langley C.H."/>
            <person name="Pellegrini M."/>
            <person name="Salzberg S.L."/>
        </authorList>
    </citation>
    <scope>NUCLEOTIDE SEQUENCE [LARGE SCALE GENOMIC DNA]</scope>
    <source>
        <strain evidence="2 3">cv. SW786</strain>
    </source>
</reference>
<dbReference type="EnsemblPlants" id="QL10p027749:mrna">
    <property type="protein sequence ID" value="QL10p027749:mrna"/>
    <property type="gene ID" value="QL10p027749"/>
</dbReference>
<organism evidence="2 3">
    <name type="scientific">Quercus lobata</name>
    <name type="common">Valley oak</name>
    <dbReference type="NCBI Taxonomy" id="97700"/>
    <lineage>
        <taxon>Eukaryota</taxon>
        <taxon>Viridiplantae</taxon>
        <taxon>Streptophyta</taxon>
        <taxon>Embryophyta</taxon>
        <taxon>Tracheophyta</taxon>
        <taxon>Spermatophyta</taxon>
        <taxon>Magnoliopsida</taxon>
        <taxon>eudicotyledons</taxon>
        <taxon>Gunneridae</taxon>
        <taxon>Pentapetalae</taxon>
        <taxon>rosids</taxon>
        <taxon>fabids</taxon>
        <taxon>Fagales</taxon>
        <taxon>Fagaceae</taxon>
        <taxon>Quercus</taxon>
    </lineage>
</organism>
<dbReference type="AlphaFoldDB" id="A0A7N2MQW5"/>
<dbReference type="EMBL" id="LRBV02000010">
    <property type="status" value="NOT_ANNOTATED_CDS"/>
    <property type="molecule type" value="Genomic_DNA"/>
</dbReference>
<evidence type="ECO:0000313" key="2">
    <source>
        <dbReference type="EnsemblPlants" id="QL10p027749:mrna"/>
    </source>
</evidence>
<sequence>MAIMSYSTIVFSLKYTSKNFLKVCKVNKVSEPACSNSDSEESCDGEGNYSAFMTIAPVDSSEDLSTLVEELSEHTEVESMGVGEESDDEDEEYIYEGEKGLQESYNSPLEKIGLQEHTFEVEKKPNVIAQKVLTKPQNPFKAKPKAKGKSFPKSQRGPQTQHFCHHCRVRGHTRPNCHKLQALKNAGP</sequence>
<evidence type="ECO:0000313" key="3">
    <source>
        <dbReference type="Proteomes" id="UP000594261"/>
    </source>
</evidence>
<accession>A0A7N2MQW5</accession>
<feature type="compositionally biased region" description="Polar residues" evidence="1">
    <location>
        <begin position="152"/>
        <end position="162"/>
    </location>
</feature>
<name>A0A7N2MQW5_QUELO</name>
<feature type="region of interest" description="Disordered" evidence="1">
    <location>
        <begin position="135"/>
        <end position="162"/>
    </location>
</feature>
<keyword evidence="3" id="KW-1185">Reference proteome</keyword>
<reference evidence="2" key="2">
    <citation type="submission" date="2021-01" db="UniProtKB">
        <authorList>
            <consortium name="EnsemblPlants"/>
        </authorList>
    </citation>
    <scope>IDENTIFICATION</scope>
</reference>
<dbReference type="Proteomes" id="UP000594261">
    <property type="component" value="Chromosome 10"/>
</dbReference>